<dbReference type="EMBL" id="JAWZYT010000755">
    <property type="protein sequence ID" value="KAK4319421.1"/>
    <property type="molecule type" value="Genomic_DNA"/>
</dbReference>
<comment type="caution">
    <text evidence="3">The sequence shown here is derived from an EMBL/GenBank/DDBJ whole genome shotgun (WGS) entry which is preliminary data.</text>
</comment>
<feature type="transmembrane region" description="Helical" evidence="2">
    <location>
        <begin position="266"/>
        <end position="291"/>
    </location>
</feature>
<feature type="region of interest" description="Disordered" evidence="1">
    <location>
        <begin position="187"/>
        <end position="208"/>
    </location>
</feature>
<evidence type="ECO:0000256" key="2">
    <source>
        <dbReference type="SAM" id="Phobius"/>
    </source>
</evidence>
<gene>
    <name evidence="3" type="ORF">Pmani_009639</name>
</gene>
<name>A0AAE1Q4D4_9EUCA</name>
<feature type="compositionally biased region" description="Polar residues" evidence="1">
    <location>
        <begin position="129"/>
        <end position="149"/>
    </location>
</feature>
<proteinExistence type="predicted"/>
<sequence>MSSSTTYHANQPNLGEMVNKPVVSVVGGVISANPTTTTTTTTVTKSTKTTQSATFWEHIYLDGCGDGDGDGEARLVTEVSVDQLLTTRGYFLMEILSSFDPVLVSSSSGGIVCFPPVSPFPPPLPPPQQHLNSTSSTSDSPKQQQQQHNTSSPSTITTTTPAGTPPSASLLRVYTKKENRRRVILTFRKNKGNEGTHEEGEAEEEEREVTHTPCKMTLSGQFKLRSGYGFMSCRETNPEITNKRLVAWRATVIGMEQETSAARRKIIIGVSIGVLCMVVLCVVCIMCRLRATRKPIPIHRRPSASTRSTGT</sequence>
<evidence type="ECO:0000313" key="4">
    <source>
        <dbReference type="Proteomes" id="UP001292094"/>
    </source>
</evidence>
<reference evidence="3" key="1">
    <citation type="submission" date="2023-11" db="EMBL/GenBank/DDBJ databases">
        <title>Genome assemblies of two species of porcelain crab, Petrolisthes cinctipes and Petrolisthes manimaculis (Anomura: Porcellanidae).</title>
        <authorList>
            <person name="Angst P."/>
        </authorList>
    </citation>
    <scope>NUCLEOTIDE SEQUENCE</scope>
    <source>
        <strain evidence="3">PB745_02</strain>
        <tissue evidence="3">Gill</tissue>
    </source>
</reference>
<evidence type="ECO:0000313" key="3">
    <source>
        <dbReference type="EMBL" id="KAK4319421.1"/>
    </source>
</evidence>
<keyword evidence="2" id="KW-1133">Transmembrane helix</keyword>
<protein>
    <submittedName>
        <fullName evidence="3">Uncharacterized protein</fullName>
    </submittedName>
</protein>
<dbReference type="Proteomes" id="UP001292094">
    <property type="component" value="Unassembled WGS sequence"/>
</dbReference>
<keyword evidence="2" id="KW-0812">Transmembrane</keyword>
<feature type="compositionally biased region" description="Pro residues" evidence="1">
    <location>
        <begin position="119"/>
        <end position="128"/>
    </location>
</feature>
<feature type="region of interest" description="Disordered" evidence="1">
    <location>
        <begin position="119"/>
        <end position="173"/>
    </location>
</feature>
<organism evidence="3 4">
    <name type="scientific">Petrolisthes manimaculis</name>
    <dbReference type="NCBI Taxonomy" id="1843537"/>
    <lineage>
        <taxon>Eukaryota</taxon>
        <taxon>Metazoa</taxon>
        <taxon>Ecdysozoa</taxon>
        <taxon>Arthropoda</taxon>
        <taxon>Crustacea</taxon>
        <taxon>Multicrustacea</taxon>
        <taxon>Malacostraca</taxon>
        <taxon>Eumalacostraca</taxon>
        <taxon>Eucarida</taxon>
        <taxon>Decapoda</taxon>
        <taxon>Pleocyemata</taxon>
        <taxon>Anomura</taxon>
        <taxon>Galatheoidea</taxon>
        <taxon>Porcellanidae</taxon>
        <taxon>Petrolisthes</taxon>
    </lineage>
</organism>
<dbReference type="AlphaFoldDB" id="A0AAE1Q4D4"/>
<keyword evidence="2" id="KW-0472">Membrane</keyword>
<evidence type="ECO:0000256" key="1">
    <source>
        <dbReference type="SAM" id="MobiDB-lite"/>
    </source>
</evidence>
<keyword evidence="4" id="KW-1185">Reference proteome</keyword>
<accession>A0AAE1Q4D4</accession>
<feature type="compositionally biased region" description="Low complexity" evidence="1">
    <location>
        <begin position="150"/>
        <end position="169"/>
    </location>
</feature>